<protein>
    <submittedName>
        <fullName evidence="1">Uncharacterized protein</fullName>
    </submittedName>
</protein>
<proteinExistence type="predicted"/>
<organism evidence="1">
    <name type="scientific">marine sediment metagenome</name>
    <dbReference type="NCBI Taxonomy" id="412755"/>
    <lineage>
        <taxon>unclassified sequences</taxon>
        <taxon>metagenomes</taxon>
        <taxon>ecological metagenomes</taxon>
    </lineage>
</organism>
<comment type="caution">
    <text evidence="1">The sequence shown here is derived from an EMBL/GenBank/DDBJ whole genome shotgun (WGS) entry which is preliminary data.</text>
</comment>
<evidence type="ECO:0000313" key="1">
    <source>
        <dbReference type="EMBL" id="KKL46855.1"/>
    </source>
</evidence>
<feature type="non-terminal residue" evidence="1">
    <location>
        <position position="145"/>
    </location>
</feature>
<gene>
    <name evidence="1" type="ORF">LCGC14_2341380</name>
</gene>
<dbReference type="AlphaFoldDB" id="A0A0F9EPN7"/>
<name>A0A0F9EPN7_9ZZZZ</name>
<reference evidence="1" key="1">
    <citation type="journal article" date="2015" name="Nature">
        <title>Complex archaea that bridge the gap between prokaryotes and eukaryotes.</title>
        <authorList>
            <person name="Spang A."/>
            <person name="Saw J.H."/>
            <person name="Jorgensen S.L."/>
            <person name="Zaremba-Niedzwiedzka K."/>
            <person name="Martijn J."/>
            <person name="Lind A.E."/>
            <person name="van Eijk R."/>
            <person name="Schleper C."/>
            <person name="Guy L."/>
            <person name="Ettema T.J."/>
        </authorList>
    </citation>
    <scope>NUCLEOTIDE SEQUENCE</scope>
</reference>
<sequence>MRQHGDQGRMRGDPFERMFSVVKELLWRQRQIEFFPITPMMDVLASLLPPEMQDWDKPTDNIYWQNLSHCISADVSIVVELDGITGRAFWMHFGCKIPAPLNAQAFTMPPDNPYFGQIDRWHKRAMVIHEELKMYETALWDFLQR</sequence>
<accession>A0A0F9EPN7</accession>
<dbReference type="EMBL" id="LAZR01033883">
    <property type="protein sequence ID" value="KKL46855.1"/>
    <property type="molecule type" value="Genomic_DNA"/>
</dbReference>